<gene>
    <name evidence="2" type="ORF">CPT_Siara_102</name>
</gene>
<proteinExistence type="predicted"/>
<accession>A0AAE7WMK7</accession>
<evidence type="ECO:0000313" key="3">
    <source>
        <dbReference type="Proteomes" id="UP000827319"/>
    </source>
</evidence>
<dbReference type="Proteomes" id="UP000827319">
    <property type="component" value="Segment"/>
</dbReference>
<sequence length="321" mass="35226">MNSDDSIPQVPPVNDVPPLNNVGPVSRADLPTFSKMDPYYNLMGTKAQVNVLAKSSGKFANGLLEFFPNELARLRIPAEHRKEYLGKLVGAPFCADGVLVRITGLWSRAKLPFRVWPVMATSEMFPYMHKNGYARGFHVPAEWLERVDLGEQDRTFHKTCVKLALDPSDRGGQVVPDVPELDPEVARAAREAMKAAGVATGRSAESVALVDAFGVLKALGAALSAGSAWPFDLDHVIGTGVKVARGLRWEETMDGFECLDNPGFVAPEYVDARQQPRDRAIEIACNMSAHGDFGEDARRWIMMLGWKATYPEAAKVMEIAK</sequence>
<feature type="region of interest" description="Disordered" evidence="1">
    <location>
        <begin position="1"/>
        <end position="22"/>
    </location>
</feature>
<name>A0AAE7WMK7_9CAUD</name>
<dbReference type="EMBL" id="MZ326859">
    <property type="protein sequence ID" value="QYW02102.1"/>
    <property type="molecule type" value="Genomic_DNA"/>
</dbReference>
<evidence type="ECO:0000256" key="1">
    <source>
        <dbReference type="SAM" id="MobiDB-lite"/>
    </source>
</evidence>
<protein>
    <submittedName>
        <fullName evidence="2">Uncharacterized protein</fullName>
    </submittedName>
</protein>
<organism evidence="2 3">
    <name type="scientific">Stenotrophomonas phage Siara</name>
    <dbReference type="NCBI Taxonomy" id="2859658"/>
    <lineage>
        <taxon>Viruses</taxon>
        <taxon>Duplodnaviria</taxon>
        <taxon>Heunggongvirae</taxon>
        <taxon>Uroviricota</taxon>
        <taxon>Caudoviricetes</taxon>
        <taxon>Beaumontvirinae</taxon>
        <taxon>Siaravirus</taxon>
        <taxon>Siaravirus siara</taxon>
    </lineage>
</organism>
<reference evidence="2" key="1">
    <citation type="submission" date="2021-06" db="EMBL/GenBank/DDBJ databases">
        <title>Complete genome sequence of Stenotrophomonas maltophilia phage Siara.</title>
        <authorList>
            <person name="Marmion J."/>
            <person name="Tate N."/>
            <person name="Clark J."/>
            <person name="Le T."/>
            <person name="Liu M."/>
            <person name="Burrowes B."/>
            <person name="Gill J."/>
        </authorList>
    </citation>
    <scope>NUCLEOTIDE SEQUENCE</scope>
</reference>
<keyword evidence="3" id="KW-1185">Reference proteome</keyword>
<evidence type="ECO:0000313" key="2">
    <source>
        <dbReference type="EMBL" id="QYW02102.1"/>
    </source>
</evidence>